<accession>M9R1S6</accession>
<keyword evidence="2" id="KW-1185">Reference proteome</keyword>
<dbReference type="Pfam" id="PF04325">
    <property type="entry name" value="DUF465"/>
    <property type="match status" value="1"/>
</dbReference>
<dbReference type="eggNOG" id="COG5481">
    <property type="taxonomic scope" value="Bacteria"/>
</dbReference>
<proteinExistence type="predicted"/>
<dbReference type="EMBL" id="CP003740">
    <property type="protein sequence ID" value="AGI66579.1"/>
    <property type="molecule type" value="Genomic_DNA"/>
</dbReference>
<evidence type="ECO:0000313" key="1">
    <source>
        <dbReference type="EMBL" id="AGI66579.1"/>
    </source>
</evidence>
<dbReference type="HOGENOM" id="CLU_2143294_0_0_5"/>
<evidence type="ECO:0000313" key="2">
    <source>
        <dbReference type="Proteomes" id="UP000005307"/>
    </source>
</evidence>
<sequence>MGIIWVACKSALRGFPLRNATLRLHSDLWGTGANNKIGFGMNSSARMEQLDVLRIELGVFRQEHRDLDDAIHALQETGKADMLTIKRLKKRKLALKDKIAVLEDRIIPDITA</sequence>
<protein>
    <recommendedName>
        <fullName evidence="3">DUF465 domain-containing protein</fullName>
    </recommendedName>
</protein>
<reference evidence="1 2" key="1">
    <citation type="journal article" date="2013" name="PLoS ONE">
        <title>Poles Apart: Arctic and Antarctic Octadecabacter strains Share High Genome Plasticity and a New Type of Xanthorhodopsin.</title>
        <authorList>
            <person name="Vollmers J."/>
            <person name="Voget S."/>
            <person name="Dietrich S."/>
            <person name="Gollnow K."/>
            <person name="Smits M."/>
            <person name="Meyer K."/>
            <person name="Brinkhoff T."/>
            <person name="Simon M."/>
            <person name="Daniel R."/>
        </authorList>
    </citation>
    <scope>NUCLEOTIDE SEQUENCE [LARGE SCALE GENOMIC DNA]</scope>
    <source>
        <strain evidence="1 2">307</strain>
    </source>
</reference>
<gene>
    <name evidence="1" type="ORF">OAN307_c08580</name>
</gene>
<organism evidence="1 2">
    <name type="scientific">Octadecabacter antarcticus 307</name>
    <dbReference type="NCBI Taxonomy" id="391626"/>
    <lineage>
        <taxon>Bacteria</taxon>
        <taxon>Pseudomonadati</taxon>
        <taxon>Pseudomonadota</taxon>
        <taxon>Alphaproteobacteria</taxon>
        <taxon>Rhodobacterales</taxon>
        <taxon>Roseobacteraceae</taxon>
        <taxon>Octadecabacter</taxon>
    </lineage>
</organism>
<dbReference type="AlphaFoldDB" id="M9R1S6"/>
<dbReference type="STRING" id="391626.OAN307_c08580"/>
<dbReference type="InterPro" id="IPR007420">
    <property type="entry name" value="DUF465"/>
</dbReference>
<dbReference type="Proteomes" id="UP000005307">
    <property type="component" value="Chromosome"/>
</dbReference>
<dbReference type="Gene3D" id="6.10.280.50">
    <property type="match status" value="1"/>
</dbReference>
<dbReference type="InterPro" id="IPR038444">
    <property type="entry name" value="DUF465_sf"/>
</dbReference>
<name>M9R1S6_9RHOB</name>
<dbReference type="KEGG" id="oat:OAN307_c08580"/>
<evidence type="ECO:0008006" key="3">
    <source>
        <dbReference type="Google" id="ProtNLM"/>
    </source>
</evidence>